<dbReference type="OrthoDB" id="1467367at2"/>
<evidence type="ECO:0000256" key="9">
    <source>
        <dbReference type="SAM" id="MobiDB-lite"/>
    </source>
</evidence>
<dbReference type="Gene3D" id="3.30.1380.10">
    <property type="match status" value="1"/>
</dbReference>
<dbReference type="STRING" id="637905.SVI_3765"/>
<dbReference type="InterPro" id="IPR005073">
    <property type="entry name" value="Peptidase_M74"/>
</dbReference>
<evidence type="ECO:0000256" key="2">
    <source>
        <dbReference type="ARBA" id="ARBA00022723"/>
    </source>
</evidence>
<feature type="disulfide bond" evidence="8">
    <location>
        <begin position="187"/>
        <end position="240"/>
    </location>
</feature>
<keyword evidence="8" id="KW-1015">Disulfide bond</keyword>
<evidence type="ECO:0000313" key="11">
    <source>
        <dbReference type="EMBL" id="BAJ03736.1"/>
    </source>
</evidence>
<dbReference type="HOGENOM" id="CLU_052496_0_0_6"/>
<feature type="chain" id="PRO_5003067614" evidence="10">
    <location>
        <begin position="20"/>
        <end position="280"/>
    </location>
</feature>
<dbReference type="eggNOG" id="COG3770">
    <property type="taxonomic scope" value="Bacteria"/>
</dbReference>
<proteinExistence type="predicted"/>
<dbReference type="GO" id="GO:0046872">
    <property type="term" value="F:metal ion binding"/>
    <property type="evidence" value="ECO:0007669"/>
    <property type="project" value="UniProtKB-KW"/>
</dbReference>
<dbReference type="Proteomes" id="UP000002350">
    <property type="component" value="Chromosome"/>
</dbReference>
<reference evidence="12" key="1">
    <citation type="journal article" date="2010" name="Mol. Biosyst.">
        <title>Complete genome sequence and comparative analysis of Shewanella violacea, a psychrophilic and piezophilic bacterium from deep sea floor sediments.</title>
        <authorList>
            <person name="Aono E."/>
            <person name="Baba T."/>
            <person name="Ara T."/>
            <person name="Nishi T."/>
            <person name="Nakamichi T."/>
            <person name="Inamoto E."/>
            <person name="Toyonaga H."/>
            <person name="Hasegawa M."/>
            <person name="Takai Y."/>
            <person name="Okumura Y."/>
            <person name="Baba M."/>
            <person name="Tomita M."/>
            <person name="Kato C."/>
            <person name="Oshima T."/>
            <person name="Nakasone K."/>
            <person name="Mori H."/>
        </authorList>
    </citation>
    <scope>NUCLEOTIDE SEQUENCE [LARGE SCALE GENOMIC DNA]</scope>
    <source>
        <strain evidence="12">JCM 10179 / CIP 106290 / LMG 19151 / DSS12</strain>
    </source>
</reference>
<dbReference type="AlphaFoldDB" id="D4ZCJ1"/>
<evidence type="ECO:0000256" key="10">
    <source>
        <dbReference type="SAM" id="SignalP"/>
    </source>
</evidence>
<dbReference type="NCBIfam" id="NF006947">
    <property type="entry name" value="PRK09429.1"/>
    <property type="match status" value="1"/>
</dbReference>
<evidence type="ECO:0000256" key="5">
    <source>
        <dbReference type="ARBA" id="ARBA00022801"/>
    </source>
</evidence>
<name>D4ZCJ1_SHEVD</name>
<dbReference type="GO" id="GO:0008237">
    <property type="term" value="F:metallopeptidase activity"/>
    <property type="evidence" value="ECO:0007669"/>
    <property type="project" value="UniProtKB-KW"/>
</dbReference>
<dbReference type="PIRSF" id="PIRSF018455">
    <property type="entry name" value="MepA"/>
    <property type="match status" value="1"/>
</dbReference>
<organism evidence="11 12">
    <name type="scientific">Shewanella violacea (strain JCM 10179 / CIP 106290 / LMG 19151 / DSS12)</name>
    <dbReference type="NCBI Taxonomy" id="637905"/>
    <lineage>
        <taxon>Bacteria</taxon>
        <taxon>Pseudomonadati</taxon>
        <taxon>Pseudomonadota</taxon>
        <taxon>Gammaproteobacteria</taxon>
        <taxon>Alteromonadales</taxon>
        <taxon>Shewanellaceae</taxon>
        <taxon>Shewanella</taxon>
    </lineage>
</organism>
<feature type="disulfide bond" evidence="8">
    <location>
        <begin position="221"/>
        <end position="228"/>
    </location>
</feature>
<keyword evidence="3 10" id="KW-0732">Signal</keyword>
<keyword evidence="1" id="KW-0645">Protease</keyword>
<keyword evidence="6" id="KW-0862">Zinc</keyword>
<feature type="signal peptide" evidence="10">
    <location>
        <begin position="1"/>
        <end position="19"/>
    </location>
</feature>
<feature type="region of interest" description="Disordered" evidence="9">
    <location>
        <begin position="261"/>
        <end position="280"/>
    </location>
</feature>
<dbReference type="RefSeq" id="WP_013053029.1">
    <property type="nucleotide sequence ID" value="NC_014012.1"/>
</dbReference>
<dbReference type="InterPro" id="IPR009045">
    <property type="entry name" value="Zn_M74/Hedgehog-like"/>
</dbReference>
<dbReference type="GO" id="GO:0030288">
    <property type="term" value="C:outer membrane-bounded periplasmic space"/>
    <property type="evidence" value="ECO:0007669"/>
    <property type="project" value="InterPro"/>
</dbReference>
<evidence type="ECO:0000256" key="3">
    <source>
        <dbReference type="ARBA" id="ARBA00022729"/>
    </source>
</evidence>
<evidence type="ECO:0000256" key="1">
    <source>
        <dbReference type="ARBA" id="ARBA00022670"/>
    </source>
</evidence>
<dbReference type="EMBL" id="AP011177">
    <property type="protein sequence ID" value="BAJ03736.1"/>
    <property type="molecule type" value="Genomic_DNA"/>
</dbReference>
<evidence type="ECO:0000313" key="12">
    <source>
        <dbReference type="Proteomes" id="UP000002350"/>
    </source>
</evidence>
<dbReference type="Pfam" id="PF03411">
    <property type="entry name" value="Peptidase_M74"/>
    <property type="match status" value="1"/>
</dbReference>
<keyword evidence="5" id="KW-0378">Hydrolase</keyword>
<evidence type="ECO:0000256" key="8">
    <source>
        <dbReference type="PIRSR" id="PIRSR018455-2"/>
    </source>
</evidence>
<evidence type="ECO:0000256" key="4">
    <source>
        <dbReference type="ARBA" id="ARBA00022764"/>
    </source>
</evidence>
<dbReference type="GO" id="GO:0006508">
    <property type="term" value="P:proteolysis"/>
    <property type="evidence" value="ECO:0007669"/>
    <property type="project" value="UniProtKB-KW"/>
</dbReference>
<sequence length="280" mass="31868">MSYKSVIFVFIMLATNCYASDLEWSEFTTPSSGKAEAIGSYANGCLSGGTALPLEGEGYQVIRSSRKRYYGHPDLIEFIEDFSRQIHKLSNQDLLIGDVSMPRGGDFTSGHASHQIGLDVDIWFRRATKALTQEQKESPTELNVVTQEKFKLNANWHQDLAEMIRLAAQDPRVARVFVNPVIKQELCRKSLQTSVSKDNDWLNKVRPWWGHSYHMHVRLRCPKGDSQCKNQQAPKQGNGCEDIAWWKRQLYGVKLVDDKVEKPHAKSTKVKPRQCAQLSK</sequence>
<keyword evidence="12" id="KW-1185">Reference proteome</keyword>
<keyword evidence="4" id="KW-0574">Periplasm</keyword>
<keyword evidence="7" id="KW-0482">Metalloprotease</keyword>
<evidence type="ECO:0000256" key="7">
    <source>
        <dbReference type="ARBA" id="ARBA00023049"/>
    </source>
</evidence>
<protein>
    <submittedName>
        <fullName evidence="11">Penicillin-insensitive murein endopeptidase, putative</fullName>
    </submittedName>
</protein>
<dbReference type="GO" id="GO:0004252">
    <property type="term" value="F:serine-type endopeptidase activity"/>
    <property type="evidence" value="ECO:0007669"/>
    <property type="project" value="InterPro"/>
</dbReference>
<dbReference type="SUPFAM" id="SSF55166">
    <property type="entry name" value="Hedgehog/DD-peptidase"/>
    <property type="match status" value="1"/>
</dbReference>
<gene>
    <name evidence="11" type="ordered locus">SVI_3765</name>
</gene>
<dbReference type="KEGG" id="svo:SVI_3765"/>
<accession>D4ZCJ1</accession>
<evidence type="ECO:0000256" key="6">
    <source>
        <dbReference type="ARBA" id="ARBA00022833"/>
    </source>
</evidence>
<keyword evidence="2" id="KW-0479">Metal-binding</keyword>